<dbReference type="PANTHER" id="PTHR30109:SF4">
    <property type="entry name" value="CARBON MONOXIDE DEHYDROGENASE"/>
    <property type="match status" value="1"/>
</dbReference>
<dbReference type="PIRSF" id="PIRSF005023">
    <property type="entry name" value="CODH"/>
    <property type="match status" value="1"/>
</dbReference>
<evidence type="ECO:0000256" key="6">
    <source>
        <dbReference type="ARBA" id="ARBA00023004"/>
    </source>
</evidence>
<feature type="binding site" evidence="10">
    <location>
        <position position="333"/>
    </location>
    <ligand>
        <name>[Ni-4Fe-4S] cluster</name>
        <dbReference type="ChEBI" id="CHEBI:47739"/>
    </ligand>
</feature>
<evidence type="ECO:0000313" key="12">
    <source>
        <dbReference type="Proteomes" id="UP000230052"/>
    </source>
</evidence>
<dbReference type="SUPFAM" id="SSF56821">
    <property type="entry name" value="Prismane protein-like"/>
    <property type="match status" value="1"/>
</dbReference>
<evidence type="ECO:0000256" key="3">
    <source>
        <dbReference type="ARBA" id="ARBA00022596"/>
    </source>
</evidence>
<feature type="binding site" evidence="10">
    <location>
        <position position="259"/>
    </location>
    <ligand>
        <name>[Ni-4Fe-4S] cluster</name>
        <dbReference type="ChEBI" id="CHEBI:47739"/>
    </ligand>
</feature>
<dbReference type="Gene3D" id="3.40.50.2030">
    <property type="match status" value="2"/>
</dbReference>
<dbReference type="GO" id="GO:0016151">
    <property type="term" value="F:nickel cation binding"/>
    <property type="evidence" value="ECO:0007669"/>
    <property type="project" value="InterPro"/>
</dbReference>
<proteinExistence type="predicted"/>
<feature type="binding site" evidence="10">
    <location>
        <position position="445"/>
    </location>
    <ligand>
        <name>[Ni-4Fe-4S] cluster</name>
        <dbReference type="ChEBI" id="CHEBI:47739"/>
    </ligand>
</feature>
<evidence type="ECO:0000256" key="5">
    <source>
        <dbReference type="ARBA" id="ARBA00023002"/>
    </source>
</evidence>
<dbReference type="InterPro" id="IPR016101">
    <property type="entry name" value="CO_DH_a-bundle"/>
</dbReference>
<organism evidence="11 12">
    <name type="scientific">Candidatus Aquitaenariimonas noxiae</name>
    <dbReference type="NCBI Taxonomy" id="1974741"/>
    <lineage>
        <taxon>Bacteria</taxon>
        <taxon>Pseudomonadati</taxon>
        <taxon>Candidatus Omnitrophota</taxon>
        <taxon>Candidatus Aquitaenariimonas</taxon>
    </lineage>
</organism>
<keyword evidence="5 9" id="KW-0560">Oxidoreductase</keyword>
<feature type="binding site" evidence="10">
    <location>
        <position position="46"/>
    </location>
    <ligand>
        <name>[4Fe-4S] cluster</name>
        <dbReference type="ChEBI" id="CHEBI:49883"/>
        <label>2</label>
    </ligand>
</feature>
<dbReference type="GO" id="GO:0051539">
    <property type="term" value="F:4 iron, 4 sulfur cluster binding"/>
    <property type="evidence" value="ECO:0007669"/>
    <property type="project" value="UniProtKB-UniRule"/>
</dbReference>
<feature type="binding site" evidence="10">
    <location>
        <position position="475"/>
    </location>
    <ligand>
        <name>[Ni-4Fe-4S] cluster</name>
        <dbReference type="ChEBI" id="CHEBI:47739"/>
    </ligand>
</feature>
<evidence type="ECO:0000256" key="10">
    <source>
        <dbReference type="PIRSR" id="PIRSR005023-1"/>
    </source>
</evidence>
<dbReference type="EMBL" id="PEWV01000022">
    <property type="protein sequence ID" value="PIU42049.1"/>
    <property type="molecule type" value="Genomic_DNA"/>
</dbReference>
<keyword evidence="2 9" id="KW-0004">4Fe-4S</keyword>
<keyword evidence="6 9" id="KW-0408">Iron</keyword>
<feature type="binding site" evidence="10">
    <location>
        <position position="45"/>
    </location>
    <ligand>
        <name>[4Fe-4S] cluster</name>
        <dbReference type="ChEBI" id="CHEBI:49883"/>
        <label>1</label>
        <note>ligand shared between dimeric partners</note>
    </ligand>
</feature>
<dbReference type="GO" id="GO:0006091">
    <property type="term" value="P:generation of precursor metabolites and energy"/>
    <property type="evidence" value="ECO:0007669"/>
    <property type="project" value="InterPro"/>
</dbReference>
<evidence type="ECO:0000256" key="1">
    <source>
        <dbReference type="ARBA" id="ARBA00001966"/>
    </source>
</evidence>
<dbReference type="GO" id="GO:0004601">
    <property type="term" value="F:peroxidase activity"/>
    <property type="evidence" value="ECO:0007669"/>
    <property type="project" value="TreeGrafter"/>
</dbReference>
<feature type="binding site" evidence="10">
    <location>
        <position position="37"/>
    </location>
    <ligand>
        <name>[4Fe-4S] cluster</name>
        <dbReference type="ChEBI" id="CHEBI:49883"/>
        <label>1</label>
        <note>ligand shared between dimeric partners</note>
    </ligand>
</feature>
<evidence type="ECO:0000256" key="7">
    <source>
        <dbReference type="ARBA" id="ARBA00023014"/>
    </source>
</evidence>
<keyword evidence="4 9" id="KW-0479">Metal-binding</keyword>
<protein>
    <recommendedName>
        <fullName evidence="9">Carbon monoxide dehydrogenase</fullName>
        <ecNumber evidence="9">1.2.7.4</ecNumber>
    </recommendedName>
</protein>
<name>A0A2J0KW64_9BACT</name>
<dbReference type="PANTHER" id="PTHR30109">
    <property type="entry name" value="HYDROXYLAMINE REDUCTASE"/>
    <property type="match status" value="1"/>
</dbReference>
<dbReference type="EC" id="1.2.7.4" evidence="9"/>
<feature type="binding site" evidence="10">
    <location>
        <position position="68"/>
    </location>
    <ligand>
        <name>[4Fe-4S] cluster</name>
        <dbReference type="ChEBI" id="CHEBI:49883"/>
        <label>2</label>
    </ligand>
</feature>
<dbReference type="GO" id="GO:0050418">
    <property type="term" value="F:hydroxylamine reductase activity"/>
    <property type="evidence" value="ECO:0007669"/>
    <property type="project" value="TreeGrafter"/>
</dbReference>
<dbReference type="AlphaFoldDB" id="A0A2J0KW64"/>
<evidence type="ECO:0000313" key="11">
    <source>
        <dbReference type="EMBL" id="PIU42049.1"/>
    </source>
</evidence>
<dbReference type="InterPro" id="IPR011254">
    <property type="entry name" value="Prismane-like_sf"/>
</dbReference>
<sequence length="646" mass="70069">MPENRSIDPASVDALKKAKAENIETVWDRYDAMQPQCGFGELGICCRICNMGPCRIDPFGEGPQEGVCGANADTIVARNLARMIAAGAAAHSDHGRDVANTLILAAEGKTDAYKVKDIQKLRRIAEEYGINTSGKDDSKIALEVGKAALVEFGQQEGELKFAKRAPQKRQELWRKLGIMPRGIDREIVEMMHRTTMGVDNDYKNIIGQGMRTSLTDGWGGSMIATELQDILFGSPKPIRANVNMGNLREDEVNIIVHGHEPTLSDVVVAASRDPELLELAKKYGAKGINLGGICCTASEILMRHGIPVTGNFLQQELAVITGAVDLMMVDVQCIMPSLSNITKCYHTKLVTTSPKCKIPNVTHVEFHEEKAYETAKEILRMGIENFKNRKKNAIQIPSNTKGFIAGFTAETAFNILGGRYRSTYRPLNDAIISGRLRGAAGVVGCCNPNIKHDWAHLTMIKELIKNDVLVVTTGCSAIAAAKVGLLDPEEGKRFAGRGLQEICEAVGIPPVLHLGSCVDNSRILIVLSNVVKEGGLGDDLSDLPVAGAAPEWMSEKAVAIGFYVVASGVFTIFGTPQPVLGSKNVTRYLCDDLEKIVGGKYAFEADPVKAARLMIEHMNKKRAALKLAPVMYEEGSLKKEKVAISA</sequence>
<dbReference type="InterPro" id="IPR004137">
    <property type="entry name" value="HCP/CODH"/>
</dbReference>
<dbReference type="CDD" id="cd01915">
    <property type="entry name" value="CODH"/>
    <property type="match status" value="1"/>
</dbReference>
<keyword evidence="7 9" id="KW-0411">Iron-sulfur</keyword>
<feature type="binding site" evidence="10">
    <location>
        <position position="517"/>
    </location>
    <ligand>
        <name>[Ni-4Fe-4S] cluster</name>
        <dbReference type="ChEBI" id="CHEBI:47739"/>
    </ligand>
</feature>
<gene>
    <name evidence="11" type="primary">cooS</name>
    <name evidence="11" type="ORF">COS99_02355</name>
</gene>
<comment type="catalytic activity">
    <reaction evidence="8 9">
        <text>CO + 2 oxidized [2Fe-2S]-[ferredoxin] + H2O = 2 reduced [2Fe-2S]-[ferredoxin] + CO2 + 2 H(+)</text>
        <dbReference type="Rhea" id="RHEA:21040"/>
        <dbReference type="Rhea" id="RHEA-COMP:10000"/>
        <dbReference type="Rhea" id="RHEA-COMP:10001"/>
        <dbReference type="ChEBI" id="CHEBI:15377"/>
        <dbReference type="ChEBI" id="CHEBI:15378"/>
        <dbReference type="ChEBI" id="CHEBI:16526"/>
        <dbReference type="ChEBI" id="CHEBI:17245"/>
        <dbReference type="ChEBI" id="CHEBI:33737"/>
        <dbReference type="ChEBI" id="CHEBI:33738"/>
        <dbReference type="EC" id="1.2.7.4"/>
    </reaction>
</comment>
<feature type="binding site" evidence="10">
    <location>
        <position position="54"/>
    </location>
    <ligand>
        <name>[4Fe-4S] cluster</name>
        <dbReference type="ChEBI" id="CHEBI:49883"/>
        <label>2</label>
    </ligand>
</feature>
<dbReference type="Gene3D" id="1.20.1270.30">
    <property type="match status" value="1"/>
</dbReference>
<feature type="binding site" evidence="10">
    <location>
        <position position="295"/>
    </location>
    <ligand>
        <name>[Ni-4Fe-4S] cluster</name>
        <dbReference type="ChEBI" id="CHEBI:47739"/>
    </ligand>
</feature>
<dbReference type="GO" id="GO:0043885">
    <property type="term" value="F:anaerobic carbon-monoxide dehydrogenase activity"/>
    <property type="evidence" value="ECO:0007669"/>
    <property type="project" value="UniProtKB-UniRule"/>
</dbReference>
<dbReference type="Pfam" id="PF03063">
    <property type="entry name" value="Prismane"/>
    <property type="match status" value="1"/>
</dbReference>
<reference evidence="11 12" key="1">
    <citation type="submission" date="2017-09" db="EMBL/GenBank/DDBJ databases">
        <title>Depth-based differentiation of microbial function through sediment-hosted aquifers and enrichment of novel symbionts in the deep terrestrial subsurface.</title>
        <authorList>
            <person name="Probst A.J."/>
            <person name="Ladd B."/>
            <person name="Jarett J.K."/>
            <person name="Geller-Mcgrath D.E."/>
            <person name="Sieber C.M."/>
            <person name="Emerson J.B."/>
            <person name="Anantharaman K."/>
            <person name="Thomas B.C."/>
            <person name="Malmstrom R."/>
            <person name="Stieglmeier M."/>
            <person name="Klingl A."/>
            <person name="Woyke T."/>
            <person name="Ryan C.M."/>
            <person name="Banfield J.F."/>
        </authorList>
    </citation>
    <scope>NUCLEOTIDE SEQUENCE [LARGE SCALE GENOMIC DNA]</scope>
    <source>
        <strain evidence="11">CG07_land_8_20_14_0_80_42_15</strain>
    </source>
</reference>
<dbReference type="NCBIfam" id="TIGR01702">
    <property type="entry name" value="CO_DH_cata"/>
    <property type="match status" value="1"/>
</dbReference>
<evidence type="ECO:0000256" key="8">
    <source>
        <dbReference type="ARBA" id="ARBA00048733"/>
    </source>
</evidence>
<comment type="cofactor">
    <cofactor evidence="1">
        <name>[4Fe-4S] cluster</name>
        <dbReference type="ChEBI" id="CHEBI:49883"/>
    </cofactor>
</comment>
<dbReference type="InterPro" id="IPR016099">
    <property type="entry name" value="Prismane-like_a/b-sand"/>
</dbReference>
<evidence type="ECO:0000256" key="9">
    <source>
        <dbReference type="PIRNR" id="PIRNR005023"/>
    </source>
</evidence>
<evidence type="ECO:0000256" key="4">
    <source>
        <dbReference type="ARBA" id="ARBA00022723"/>
    </source>
</evidence>
<dbReference type="GO" id="GO:0042542">
    <property type="term" value="P:response to hydrogen peroxide"/>
    <property type="evidence" value="ECO:0007669"/>
    <property type="project" value="TreeGrafter"/>
</dbReference>
<comment type="caution">
    <text evidence="11">The sequence shown here is derived from an EMBL/GenBank/DDBJ whole genome shotgun (WGS) entry which is preliminary data.</text>
</comment>
<evidence type="ECO:0000256" key="2">
    <source>
        <dbReference type="ARBA" id="ARBA00022485"/>
    </source>
</evidence>
<accession>A0A2J0KW64</accession>
<dbReference type="Proteomes" id="UP000230052">
    <property type="component" value="Unassembled WGS sequence"/>
</dbReference>
<dbReference type="InterPro" id="IPR010047">
    <property type="entry name" value="CODH"/>
</dbReference>
<feature type="binding site" evidence="10">
    <location>
        <position position="49"/>
    </location>
    <ligand>
        <name>[4Fe-4S] cluster</name>
        <dbReference type="ChEBI" id="CHEBI:49883"/>
        <label>2</label>
    </ligand>
</feature>
<keyword evidence="3 10" id="KW-0533">Nickel</keyword>